<comment type="caution">
    <text evidence="2">The sequence shown here is derived from an EMBL/GenBank/DDBJ whole genome shotgun (WGS) entry which is preliminary data.</text>
</comment>
<proteinExistence type="predicted"/>
<organism evidence="2 3">
    <name type="scientific">Nesterenkonia flava</name>
    <dbReference type="NCBI Taxonomy" id="469799"/>
    <lineage>
        <taxon>Bacteria</taxon>
        <taxon>Bacillati</taxon>
        <taxon>Actinomycetota</taxon>
        <taxon>Actinomycetes</taxon>
        <taxon>Micrococcales</taxon>
        <taxon>Micrococcaceae</taxon>
        <taxon>Nesterenkonia</taxon>
    </lineage>
</organism>
<keyword evidence="1" id="KW-0472">Membrane</keyword>
<name>A0ABU1FS37_9MICC</name>
<protein>
    <recommendedName>
        <fullName evidence="4">Peptidase</fullName>
    </recommendedName>
</protein>
<dbReference type="Proteomes" id="UP001260872">
    <property type="component" value="Unassembled WGS sequence"/>
</dbReference>
<evidence type="ECO:0000313" key="3">
    <source>
        <dbReference type="Proteomes" id="UP001260872"/>
    </source>
</evidence>
<feature type="transmembrane region" description="Helical" evidence="1">
    <location>
        <begin position="21"/>
        <end position="45"/>
    </location>
</feature>
<keyword evidence="3" id="KW-1185">Reference proteome</keyword>
<evidence type="ECO:0000256" key="1">
    <source>
        <dbReference type="SAM" id="Phobius"/>
    </source>
</evidence>
<accession>A0ABU1FS37</accession>
<keyword evidence="1" id="KW-1133">Transmembrane helix</keyword>
<gene>
    <name evidence="2" type="ORF">RH857_04670</name>
</gene>
<evidence type="ECO:0008006" key="4">
    <source>
        <dbReference type="Google" id="ProtNLM"/>
    </source>
</evidence>
<reference evidence="3" key="1">
    <citation type="submission" date="2023-07" db="EMBL/GenBank/DDBJ databases">
        <title>Description of three actinobacteria isolated from air of manufacturing shop in a pharmaceutical factory.</title>
        <authorList>
            <person name="Zhang D.-F."/>
        </authorList>
    </citation>
    <scope>NUCLEOTIDE SEQUENCE [LARGE SCALE GENOMIC DNA]</scope>
    <source>
        <strain evidence="3">CCTCC AB 207010</strain>
    </source>
</reference>
<sequence>MYGTDTTQAAALAATGTILGIGWHVIAAGVLIMAGLTLITIVSILRHRSSR</sequence>
<evidence type="ECO:0000313" key="2">
    <source>
        <dbReference type="EMBL" id="MDR5711428.1"/>
    </source>
</evidence>
<dbReference type="EMBL" id="JAVKGT010000008">
    <property type="protein sequence ID" value="MDR5711428.1"/>
    <property type="molecule type" value="Genomic_DNA"/>
</dbReference>
<keyword evidence="1" id="KW-0812">Transmembrane</keyword>
<dbReference type="RefSeq" id="WP_310536810.1">
    <property type="nucleotide sequence ID" value="NZ_BAAAOC010000022.1"/>
</dbReference>